<dbReference type="EMBL" id="QXFV01000176">
    <property type="protein sequence ID" value="KAE9047070.1"/>
    <property type="molecule type" value="Genomic_DNA"/>
</dbReference>
<dbReference type="PANTHER" id="PTHR19241">
    <property type="entry name" value="ATP-BINDING CASSETTE TRANSPORTER"/>
    <property type="match status" value="1"/>
</dbReference>
<accession>A0A6A3P055</accession>
<organism evidence="8 10">
    <name type="scientific">Phytophthora rubi</name>
    <dbReference type="NCBI Taxonomy" id="129364"/>
    <lineage>
        <taxon>Eukaryota</taxon>
        <taxon>Sar</taxon>
        <taxon>Stramenopiles</taxon>
        <taxon>Oomycota</taxon>
        <taxon>Peronosporomycetes</taxon>
        <taxon>Peronosporales</taxon>
        <taxon>Peronosporaceae</taxon>
        <taxon>Phytophthora</taxon>
    </lineage>
</organism>
<evidence type="ECO:0000256" key="5">
    <source>
        <dbReference type="ARBA" id="ARBA00023136"/>
    </source>
</evidence>
<evidence type="ECO:0000313" key="10">
    <source>
        <dbReference type="Proteomes" id="UP000429607"/>
    </source>
</evidence>
<keyword evidence="2" id="KW-0813">Transport</keyword>
<dbReference type="Pfam" id="PF01061">
    <property type="entry name" value="ABC2_membrane"/>
    <property type="match status" value="1"/>
</dbReference>
<feature type="transmembrane region" description="Helical" evidence="6">
    <location>
        <begin position="113"/>
        <end position="140"/>
    </location>
</feature>
<evidence type="ECO:0000256" key="1">
    <source>
        <dbReference type="ARBA" id="ARBA00004141"/>
    </source>
</evidence>
<evidence type="ECO:0000313" key="11">
    <source>
        <dbReference type="Proteomes" id="UP000434957"/>
    </source>
</evidence>
<feature type="transmembrane region" description="Helical" evidence="6">
    <location>
        <begin position="39"/>
        <end position="60"/>
    </location>
</feature>
<feature type="domain" description="ABC-2 type transporter transmembrane" evidence="7">
    <location>
        <begin position="23"/>
        <end position="229"/>
    </location>
</feature>
<sequence>MAVNAERFMEGVSEFHQGFWSSTWTLTKRQMILMKRDPACLQGRAMLVIVVGLLFAILFYQFGLDDTQMTMGVIYASVLSQGLGEVAWIVTFYDARVVFYKQRAANFFRTSSYVVATMLVQLPLAVMETLVFGSLIYWLGGFVYELGAFLMLELLLLLILLVFLSLVFFLAAASPNLSIAEPVAMVCVLFYVLFAGFIVSKNQIPDWLVWLYWLDPVAWTVRSVVVSQYRHPELDVCVYGAFDYCAMYSQTMGEFSLGLFDVPSAKSWVRYGIIFLVLVFLGFTLLTYFVLEYYRFDRPENVALSVDPKARKAKANDPKDDAFSLVASPCASDVDILGIDARTETVLRIDRIDRKKKVEPVTVAFKDLWYTVQHPAAPVNQPRHSIS</sequence>
<evidence type="ECO:0000256" key="6">
    <source>
        <dbReference type="SAM" id="Phobius"/>
    </source>
</evidence>
<evidence type="ECO:0000256" key="2">
    <source>
        <dbReference type="ARBA" id="ARBA00022448"/>
    </source>
</evidence>
<dbReference type="GO" id="GO:0140359">
    <property type="term" value="F:ABC-type transporter activity"/>
    <property type="evidence" value="ECO:0007669"/>
    <property type="project" value="InterPro"/>
</dbReference>
<dbReference type="Proteomes" id="UP000429607">
    <property type="component" value="Unassembled WGS sequence"/>
</dbReference>
<proteinExistence type="predicted"/>
<dbReference type="AlphaFoldDB" id="A0A6A3P055"/>
<keyword evidence="11" id="KW-1185">Reference proteome</keyword>
<protein>
    <recommendedName>
        <fullName evidence="7">ABC-2 type transporter transmembrane domain-containing protein</fullName>
    </recommendedName>
</protein>
<keyword evidence="3 6" id="KW-0812">Transmembrane</keyword>
<evidence type="ECO:0000256" key="3">
    <source>
        <dbReference type="ARBA" id="ARBA00022692"/>
    </source>
</evidence>
<evidence type="ECO:0000256" key="4">
    <source>
        <dbReference type="ARBA" id="ARBA00022989"/>
    </source>
</evidence>
<gene>
    <name evidence="8" type="ORF">PR001_g4344</name>
    <name evidence="9" type="ORF">PR003_g4096</name>
</gene>
<evidence type="ECO:0000313" key="8">
    <source>
        <dbReference type="EMBL" id="KAE9047070.1"/>
    </source>
</evidence>
<dbReference type="EMBL" id="QXFT01000151">
    <property type="protein sequence ID" value="KAE9352991.1"/>
    <property type="molecule type" value="Genomic_DNA"/>
</dbReference>
<reference evidence="8 10" key="1">
    <citation type="submission" date="2018-09" db="EMBL/GenBank/DDBJ databases">
        <title>Genomic investigation of the strawberry pathogen Phytophthora fragariae indicates pathogenicity is determined by transcriptional variation in three key races.</title>
        <authorList>
            <person name="Adams T.M."/>
            <person name="Armitage A.D."/>
            <person name="Sobczyk M.K."/>
            <person name="Bates H.J."/>
            <person name="Dunwell J.M."/>
            <person name="Nellist C.F."/>
            <person name="Harrison R.J."/>
        </authorList>
    </citation>
    <scope>NUCLEOTIDE SEQUENCE [LARGE SCALE GENOMIC DNA]</scope>
    <source>
        <strain evidence="8 10">SCRP249</strain>
        <strain evidence="9 11">SCRP333</strain>
    </source>
</reference>
<keyword evidence="4 6" id="KW-1133">Transmembrane helix</keyword>
<evidence type="ECO:0000313" key="9">
    <source>
        <dbReference type="EMBL" id="KAE9352991.1"/>
    </source>
</evidence>
<keyword evidence="5 6" id="KW-0472">Membrane</keyword>
<comment type="subcellular location">
    <subcellularLocation>
        <location evidence="1">Membrane</location>
        <topology evidence="1">Multi-pass membrane protein</topology>
    </subcellularLocation>
</comment>
<feature type="transmembrane region" description="Helical" evidence="6">
    <location>
        <begin position="72"/>
        <end position="93"/>
    </location>
</feature>
<dbReference type="Proteomes" id="UP000434957">
    <property type="component" value="Unassembled WGS sequence"/>
</dbReference>
<comment type="caution">
    <text evidence="8">The sequence shown here is derived from an EMBL/GenBank/DDBJ whole genome shotgun (WGS) entry which is preliminary data.</text>
</comment>
<evidence type="ECO:0000259" key="7">
    <source>
        <dbReference type="Pfam" id="PF01061"/>
    </source>
</evidence>
<dbReference type="InterPro" id="IPR013525">
    <property type="entry name" value="ABC2_TM"/>
</dbReference>
<feature type="transmembrane region" description="Helical" evidence="6">
    <location>
        <begin position="183"/>
        <end position="200"/>
    </location>
</feature>
<name>A0A6A3P055_9STRA</name>
<feature type="transmembrane region" description="Helical" evidence="6">
    <location>
        <begin position="146"/>
        <end position="171"/>
    </location>
</feature>
<dbReference type="GO" id="GO:0016020">
    <property type="term" value="C:membrane"/>
    <property type="evidence" value="ECO:0007669"/>
    <property type="project" value="UniProtKB-SubCell"/>
</dbReference>
<feature type="transmembrane region" description="Helical" evidence="6">
    <location>
        <begin position="268"/>
        <end position="291"/>
    </location>
</feature>